<feature type="compositionally biased region" description="Basic and acidic residues" evidence="4">
    <location>
        <begin position="16"/>
        <end position="25"/>
    </location>
</feature>
<dbReference type="InterPro" id="IPR023194">
    <property type="entry name" value="eIF3-like_dom_sf"/>
</dbReference>
<proteinExistence type="predicted"/>
<keyword evidence="1" id="KW-0963">Cytoplasm</keyword>
<dbReference type="RefSeq" id="XP_004360218.1">
    <property type="nucleotide sequence ID" value="XM_004360161.1"/>
</dbReference>
<evidence type="ECO:0000256" key="1">
    <source>
        <dbReference type="ARBA" id="ARBA00022490"/>
    </source>
</evidence>
<feature type="region of interest" description="Disordered" evidence="4">
    <location>
        <begin position="1"/>
        <end position="58"/>
    </location>
</feature>
<evidence type="ECO:0000256" key="2">
    <source>
        <dbReference type="ARBA" id="ARBA00022540"/>
    </source>
</evidence>
<sequence>MGDWDSEDYTPVAGNRWEEENRDQGDGMDDWDAEPEEKEEVEEPTKVPSKPAPKPLSKAQALKKALELREKEDKVSTDDFDIYKDKMKQREMQEEADLQNANDVFQGISVRETTPTAQCSLDTMNPTSEKDYENYSNALSKYVTKFEKSYHYPTIIKTILKNATANMTSQETNDLVKSLTVIVNDKIKQEKNAVGKGKKPTKAAATKKTLQLDNEMENFGEEDFM</sequence>
<feature type="compositionally biased region" description="Acidic residues" evidence="4">
    <location>
        <begin position="26"/>
        <end position="42"/>
    </location>
</feature>
<dbReference type="KEGG" id="dfa:DFA_04485"/>
<feature type="compositionally biased region" description="Acidic residues" evidence="4">
    <location>
        <begin position="214"/>
        <end position="225"/>
    </location>
</feature>
<dbReference type="PANTHER" id="PTHR21681">
    <property type="entry name" value="EUKARYOTIC TRANSLATION INITIATION FACTOR 3 SUBUNIT J"/>
    <property type="match status" value="1"/>
</dbReference>
<dbReference type="Pfam" id="PF08597">
    <property type="entry name" value="eIF3_subunit"/>
    <property type="match status" value="1"/>
</dbReference>
<dbReference type="PANTHER" id="PTHR21681:SF0">
    <property type="entry name" value="EUKARYOTIC TRANSLATION INITIATION FACTOR 3 SUBUNIT J"/>
    <property type="match status" value="1"/>
</dbReference>
<protein>
    <submittedName>
        <fullName evidence="5">Eukaryotic translation initiation factor 3 subunit 1</fullName>
    </submittedName>
</protein>
<keyword evidence="6" id="KW-1185">Reference proteome</keyword>
<organism evidence="5 6">
    <name type="scientific">Cavenderia fasciculata</name>
    <name type="common">Slime mold</name>
    <name type="synonym">Dictyostelium fasciculatum</name>
    <dbReference type="NCBI Taxonomy" id="261658"/>
    <lineage>
        <taxon>Eukaryota</taxon>
        <taxon>Amoebozoa</taxon>
        <taxon>Evosea</taxon>
        <taxon>Eumycetozoa</taxon>
        <taxon>Dictyostelia</taxon>
        <taxon>Acytosteliales</taxon>
        <taxon>Cavenderiaceae</taxon>
        <taxon>Cavenderia</taxon>
    </lineage>
</organism>
<dbReference type="OrthoDB" id="20381at2759"/>
<dbReference type="AlphaFoldDB" id="F4PPQ4"/>
<dbReference type="Proteomes" id="UP000007797">
    <property type="component" value="Unassembled WGS sequence"/>
</dbReference>
<keyword evidence="3" id="KW-0648">Protein biosynthesis</keyword>
<evidence type="ECO:0000313" key="5">
    <source>
        <dbReference type="EMBL" id="EGG22367.1"/>
    </source>
</evidence>
<evidence type="ECO:0000256" key="3">
    <source>
        <dbReference type="ARBA" id="ARBA00022917"/>
    </source>
</evidence>
<accession>F4PPQ4</accession>
<dbReference type="GeneID" id="14874313"/>
<dbReference type="InterPro" id="IPR013906">
    <property type="entry name" value="eIF3j"/>
</dbReference>
<dbReference type="GO" id="GO:0005852">
    <property type="term" value="C:eukaryotic translation initiation factor 3 complex"/>
    <property type="evidence" value="ECO:0007669"/>
    <property type="project" value="InterPro"/>
</dbReference>
<keyword evidence="2 5" id="KW-0396">Initiation factor</keyword>
<dbReference type="EMBL" id="GL883009">
    <property type="protein sequence ID" value="EGG22367.1"/>
    <property type="molecule type" value="Genomic_DNA"/>
</dbReference>
<evidence type="ECO:0000256" key="4">
    <source>
        <dbReference type="SAM" id="MobiDB-lite"/>
    </source>
</evidence>
<reference evidence="6" key="1">
    <citation type="journal article" date="2011" name="Genome Res.">
        <title>Phylogeny-wide analysis of social amoeba genomes highlights ancient origins for complex intercellular communication.</title>
        <authorList>
            <person name="Heidel A.J."/>
            <person name="Lawal H.M."/>
            <person name="Felder M."/>
            <person name="Schilde C."/>
            <person name="Helps N.R."/>
            <person name="Tunggal B."/>
            <person name="Rivero F."/>
            <person name="John U."/>
            <person name="Schleicher M."/>
            <person name="Eichinger L."/>
            <person name="Platzer M."/>
            <person name="Noegel A.A."/>
            <person name="Schaap P."/>
            <person name="Gloeckner G."/>
        </authorList>
    </citation>
    <scope>NUCLEOTIDE SEQUENCE [LARGE SCALE GENOMIC DNA]</scope>
    <source>
        <strain evidence="6">SH3</strain>
    </source>
</reference>
<name>F4PPQ4_CACFS</name>
<dbReference type="OMA" id="KPHYALW"/>
<evidence type="ECO:0000313" key="6">
    <source>
        <dbReference type="Proteomes" id="UP000007797"/>
    </source>
</evidence>
<dbReference type="Gene3D" id="1.10.246.60">
    <property type="entry name" value="Eukaryotic translation initiation factor 3 like domains"/>
    <property type="match status" value="1"/>
</dbReference>
<dbReference type="STRING" id="1054147.F4PPQ4"/>
<dbReference type="GO" id="GO:0003743">
    <property type="term" value="F:translation initiation factor activity"/>
    <property type="evidence" value="ECO:0007669"/>
    <property type="project" value="UniProtKB-KW"/>
</dbReference>
<gene>
    <name evidence="5" type="primary">eIF3s1</name>
    <name evidence="5" type="ORF">DFA_04485</name>
</gene>
<feature type="region of interest" description="Disordered" evidence="4">
    <location>
        <begin position="192"/>
        <end position="225"/>
    </location>
</feature>